<evidence type="ECO:0000313" key="3">
    <source>
        <dbReference type="EMBL" id="RAJ98444.1"/>
    </source>
</evidence>
<evidence type="ECO:0000256" key="1">
    <source>
        <dbReference type="SAM" id="SignalP"/>
    </source>
</evidence>
<dbReference type="OrthoDB" id="7595029at2"/>
<comment type="caution">
    <text evidence="3">The sequence shown here is derived from an EMBL/GenBank/DDBJ whole genome shotgun (WGS) entry which is preliminary data.</text>
</comment>
<keyword evidence="1" id="KW-0732">Signal</keyword>
<name>A0A327X2B2_9GAMM</name>
<dbReference type="Proteomes" id="UP000249203">
    <property type="component" value="Unassembled WGS sequence"/>
</dbReference>
<organism evidence="3 5">
    <name type="scientific">Aliidiomarina maris</name>
    <dbReference type="NCBI Taxonomy" id="531312"/>
    <lineage>
        <taxon>Bacteria</taxon>
        <taxon>Pseudomonadati</taxon>
        <taxon>Pseudomonadota</taxon>
        <taxon>Gammaproteobacteria</taxon>
        <taxon>Alteromonadales</taxon>
        <taxon>Idiomarinaceae</taxon>
        <taxon>Aliidiomarina</taxon>
    </lineage>
</organism>
<dbReference type="Pfam" id="PF13670">
    <property type="entry name" value="PepSY_2"/>
    <property type="match status" value="1"/>
</dbReference>
<keyword evidence="6" id="KW-1185">Reference proteome</keyword>
<evidence type="ECO:0000313" key="6">
    <source>
        <dbReference type="Proteomes" id="UP000287865"/>
    </source>
</evidence>
<protein>
    <submittedName>
        <fullName evidence="3">YpeB-like protein with putative protease inhibitory function</fullName>
    </submittedName>
</protein>
<dbReference type="RefSeq" id="WP_111569279.1">
    <property type="nucleotide sequence ID" value="NZ_PIPK01000005.1"/>
</dbReference>
<dbReference type="EMBL" id="QLMD01000005">
    <property type="protein sequence ID" value="RAJ98444.1"/>
    <property type="molecule type" value="Genomic_DNA"/>
</dbReference>
<feature type="chain" id="PRO_5016367322" evidence="1">
    <location>
        <begin position="28"/>
        <end position="145"/>
    </location>
</feature>
<feature type="signal peptide" evidence="1">
    <location>
        <begin position="1"/>
        <end position="27"/>
    </location>
</feature>
<dbReference type="Proteomes" id="UP000287865">
    <property type="component" value="Unassembled WGS sequence"/>
</dbReference>
<reference evidence="3 5" key="2">
    <citation type="submission" date="2018-06" db="EMBL/GenBank/DDBJ databases">
        <title>Genomic Encyclopedia of Type Strains, Phase III (KMG-III): the genomes of soil and plant-associated and newly described type strains.</title>
        <authorList>
            <person name="Whitman W."/>
        </authorList>
    </citation>
    <scope>NUCLEOTIDE SEQUENCE [LARGE SCALE GENOMIC DNA]</scope>
    <source>
        <strain evidence="3 5">CGMCC 1.15366</strain>
    </source>
</reference>
<evidence type="ECO:0000313" key="4">
    <source>
        <dbReference type="EMBL" id="RUO24742.1"/>
    </source>
</evidence>
<evidence type="ECO:0000259" key="2">
    <source>
        <dbReference type="Pfam" id="PF13670"/>
    </source>
</evidence>
<proteinExistence type="predicted"/>
<accession>A0A327X2B2</accession>
<feature type="domain" description="PepSY" evidence="2">
    <location>
        <begin position="98"/>
        <end position="140"/>
    </location>
</feature>
<dbReference type="AlphaFoldDB" id="A0A327X2B2"/>
<evidence type="ECO:0000313" key="5">
    <source>
        <dbReference type="Proteomes" id="UP000249203"/>
    </source>
</evidence>
<sequence length="145" mass="16314">MTIKQSMINIALATGVFGAAVAFSAQANITEASLQGPQNFGFTHIEKIEYEGRGRIEVDGWGEDGWYLEVEFDGNDVLEEKRQRTVVQPWGLTFEQVNQILALAQEEGFARVDEIEIEQDGRIEVEGRDANDRKVEINIRVQSLN</sequence>
<dbReference type="EMBL" id="PIPK01000005">
    <property type="protein sequence ID" value="RUO24742.1"/>
    <property type="molecule type" value="Genomic_DNA"/>
</dbReference>
<gene>
    <name evidence="3" type="ORF">B0I24_105197</name>
    <name evidence="4" type="ORF">CWE07_06770</name>
</gene>
<dbReference type="InterPro" id="IPR025711">
    <property type="entry name" value="PepSY"/>
</dbReference>
<reference evidence="4 6" key="1">
    <citation type="journal article" date="2018" name="Front. Microbiol.">
        <title>Genome-Based Analysis Reveals the Taxonomy and Diversity of the Family Idiomarinaceae.</title>
        <authorList>
            <person name="Liu Y."/>
            <person name="Lai Q."/>
            <person name="Shao Z."/>
        </authorList>
    </citation>
    <scope>NUCLEOTIDE SEQUENCE [LARGE SCALE GENOMIC DNA]</scope>
    <source>
        <strain evidence="4 6">CF12-14</strain>
    </source>
</reference>